<gene>
    <name evidence="2" type="ORF">CB0940_06417</name>
    <name evidence="3" type="ORF">RHO25_003667</name>
</gene>
<organism evidence="2 4">
    <name type="scientific">Cercospora beticola</name>
    <name type="common">Sugarbeet leaf spot fungus</name>
    <dbReference type="NCBI Taxonomy" id="122368"/>
    <lineage>
        <taxon>Eukaryota</taxon>
        <taxon>Fungi</taxon>
        <taxon>Dikarya</taxon>
        <taxon>Ascomycota</taxon>
        <taxon>Pezizomycotina</taxon>
        <taxon>Dothideomycetes</taxon>
        <taxon>Dothideomycetidae</taxon>
        <taxon>Mycosphaerellales</taxon>
        <taxon>Mycosphaerellaceae</taxon>
        <taxon>Cercospora</taxon>
    </lineage>
</organism>
<dbReference type="OrthoDB" id="5272396at2759"/>
<dbReference type="PANTHER" id="PTHR42085">
    <property type="entry name" value="F-BOX DOMAIN-CONTAINING PROTEIN"/>
    <property type="match status" value="1"/>
</dbReference>
<feature type="compositionally biased region" description="Basic residues" evidence="1">
    <location>
        <begin position="427"/>
        <end position="440"/>
    </location>
</feature>
<keyword evidence="5" id="KW-1185">Reference proteome</keyword>
<dbReference type="EMBL" id="CP134185">
    <property type="protein sequence ID" value="WPA99053.1"/>
    <property type="molecule type" value="Genomic_DNA"/>
</dbReference>
<dbReference type="Proteomes" id="UP001302367">
    <property type="component" value="Chromosome 2"/>
</dbReference>
<proteinExistence type="predicted"/>
<dbReference type="InterPro" id="IPR038883">
    <property type="entry name" value="AN11006-like"/>
</dbReference>
<feature type="region of interest" description="Disordered" evidence="1">
    <location>
        <begin position="413"/>
        <end position="440"/>
    </location>
</feature>
<reference evidence="2 4" key="1">
    <citation type="submission" date="2015-10" db="EMBL/GenBank/DDBJ databases">
        <title>The cercosporin biosynthetic gene cluster was horizontally transferred to several fungal lineages and shown to be expanded in Cercospora beticola based on microsynteny with recipient genomes.</title>
        <authorList>
            <person name="De Jonge R."/>
            <person name="Ebert M.K."/>
            <person name="Suttle J.C."/>
            <person name="Jurick Ii W.M."/>
            <person name="Secor G.A."/>
            <person name="Thomma B.P."/>
            <person name="Van De Peer Y."/>
            <person name="Bolton M.D."/>
        </authorList>
    </citation>
    <scope>NUCLEOTIDE SEQUENCE [LARGE SCALE GENOMIC DNA]</scope>
    <source>
        <strain evidence="2 4">09-40</strain>
    </source>
</reference>
<accession>A0A2G5HYV4</accession>
<feature type="compositionally biased region" description="Basic residues" evidence="1">
    <location>
        <begin position="13"/>
        <end position="22"/>
    </location>
</feature>
<protein>
    <recommendedName>
        <fullName evidence="6">F-box domain-containing protein</fullName>
    </recommendedName>
</protein>
<feature type="compositionally biased region" description="Low complexity" evidence="1">
    <location>
        <begin position="1"/>
        <end position="11"/>
    </location>
</feature>
<sequence>MSSTRGSSTTRGRGGRAARSGRGKPGGARGTFFEKLDCGEHCIERYTNSRGTVKDRYEIYRRQLKKDEKRGECICDYYSFSTLNYERTSLGEEYKNLPKNKVFPFFRLPAEIRNKIYEHLFILDQPIELCPDPFFYSYRVHKHLEAQRSAHYYAHDYQSKFFNENVGSIGPLMRLNKQFHKEVSPIFYGQNVFAFSNVAGWVCLDFFMYKIGLEKCAMIRKLIVCHPDATQTPGTLRSAEEYRQASIGFTPMDMVPIEDPGFVYAERWFYDYVVGKDPTLILNKLGKLEKFGVTFPMETHIPYRDYPTTLPIDPTKFHNLEVTLFRLTRQFTSNTRMGAYSWQVSSIDVETVAAEMSANANDYPVQAITAKVHDQGRYATGFIENLDVEDELAEIEAEELGIVSKREAESALESACNTPLPGDSKPRSRYSRRGGRGMMR</sequence>
<dbReference type="EMBL" id="LKMD01000102">
    <property type="protein sequence ID" value="PIA97700.1"/>
    <property type="molecule type" value="Genomic_DNA"/>
</dbReference>
<dbReference type="PANTHER" id="PTHR42085:SF2">
    <property type="entry name" value="F-BOX DOMAIN-CONTAINING PROTEIN"/>
    <property type="match status" value="1"/>
</dbReference>
<evidence type="ECO:0000313" key="4">
    <source>
        <dbReference type="Proteomes" id="UP000230605"/>
    </source>
</evidence>
<evidence type="ECO:0000313" key="5">
    <source>
        <dbReference type="Proteomes" id="UP001302367"/>
    </source>
</evidence>
<dbReference type="AlphaFoldDB" id="A0A2G5HYV4"/>
<reference evidence="3 5" key="2">
    <citation type="submission" date="2023-09" db="EMBL/GenBank/DDBJ databases">
        <title>Complete-Gapless Cercospora beticola genome.</title>
        <authorList>
            <person name="Wyatt N.A."/>
            <person name="Spanner R.E."/>
            <person name="Bolton M.D."/>
        </authorList>
    </citation>
    <scope>NUCLEOTIDE SEQUENCE [LARGE SCALE GENOMIC DNA]</scope>
    <source>
        <strain evidence="3">Cb09-40</strain>
    </source>
</reference>
<evidence type="ECO:0000256" key="1">
    <source>
        <dbReference type="SAM" id="MobiDB-lite"/>
    </source>
</evidence>
<evidence type="ECO:0000313" key="3">
    <source>
        <dbReference type="EMBL" id="WPA99053.1"/>
    </source>
</evidence>
<feature type="region of interest" description="Disordered" evidence="1">
    <location>
        <begin position="1"/>
        <end position="28"/>
    </location>
</feature>
<evidence type="ECO:0000313" key="2">
    <source>
        <dbReference type="EMBL" id="PIA97700.1"/>
    </source>
</evidence>
<evidence type="ECO:0008006" key="6">
    <source>
        <dbReference type="Google" id="ProtNLM"/>
    </source>
</evidence>
<dbReference type="Proteomes" id="UP000230605">
    <property type="component" value="Chromosome 2"/>
</dbReference>
<name>A0A2G5HYV4_CERBT</name>